<dbReference type="InterPro" id="IPR005804">
    <property type="entry name" value="FA_desaturase_dom"/>
</dbReference>
<sequence>MDQLAEDSQTNLSIEEERKVARTFMGRIEWEMIVVGLGQCIVWVITWGLVVNNVIPLWAGFLISTISTACSYLPSHAGQHGHLSGKHKHLNWLNTVVGQISLIPLAQSHHILKATHMKHHAHTNDPERDPDYRHTHVDNWFQSAIQIQNQTGEGGLVEVVEKLSEEDPKFAKTLETGSLVGLVFFFTQMAVAVIYPLETLLLWWIPRKLATSYLGIIFSHEPHKNLPIGRYKDTRFWSNAMPRYLNHSMQIHVMHHMYPNICHYDEPKAIEALKPFMVARGIPGAEEIPEKIKLNPLIRAFS</sequence>
<keyword evidence="1" id="KW-0812">Transmembrane</keyword>
<protein>
    <recommendedName>
        <fullName evidence="2">Fatty acid desaturase domain-containing protein</fullName>
    </recommendedName>
</protein>
<name>A0A381PZY5_9ZZZZ</name>
<dbReference type="EMBL" id="UINC01001125">
    <property type="protein sequence ID" value="SUZ71547.1"/>
    <property type="molecule type" value="Genomic_DNA"/>
</dbReference>
<dbReference type="Pfam" id="PF00487">
    <property type="entry name" value="FA_desaturase"/>
    <property type="match status" value="1"/>
</dbReference>
<feature type="transmembrane region" description="Helical" evidence="1">
    <location>
        <begin position="55"/>
        <end position="73"/>
    </location>
</feature>
<feature type="transmembrane region" description="Helical" evidence="1">
    <location>
        <begin position="28"/>
        <end position="49"/>
    </location>
</feature>
<dbReference type="GO" id="GO:0006629">
    <property type="term" value="P:lipid metabolic process"/>
    <property type="evidence" value="ECO:0007669"/>
    <property type="project" value="InterPro"/>
</dbReference>
<evidence type="ECO:0000256" key="1">
    <source>
        <dbReference type="SAM" id="Phobius"/>
    </source>
</evidence>
<reference evidence="3" key="1">
    <citation type="submission" date="2018-05" db="EMBL/GenBank/DDBJ databases">
        <authorList>
            <person name="Lanie J.A."/>
            <person name="Ng W.-L."/>
            <person name="Kazmierczak K.M."/>
            <person name="Andrzejewski T.M."/>
            <person name="Davidsen T.M."/>
            <person name="Wayne K.J."/>
            <person name="Tettelin H."/>
            <person name="Glass J.I."/>
            <person name="Rusch D."/>
            <person name="Podicherti R."/>
            <person name="Tsui H.-C.T."/>
            <person name="Winkler M.E."/>
        </authorList>
    </citation>
    <scope>NUCLEOTIDE SEQUENCE</scope>
</reference>
<organism evidence="3">
    <name type="scientific">marine metagenome</name>
    <dbReference type="NCBI Taxonomy" id="408172"/>
    <lineage>
        <taxon>unclassified sequences</taxon>
        <taxon>metagenomes</taxon>
        <taxon>ecological metagenomes</taxon>
    </lineage>
</organism>
<dbReference type="AlphaFoldDB" id="A0A381PZY5"/>
<gene>
    <name evidence="3" type="ORF">METZ01_LOCUS24401</name>
</gene>
<evidence type="ECO:0000313" key="3">
    <source>
        <dbReference type="EMBL" id="SUZ71547.1"/>
    </source>
</evidence>
<evidence type="ECO:0000259" key="2">
    <source>
        <dbReference type="Pfam" id="PF00487"/>
    </source>
</evidence>
<keyword evidence="1" id="KW-0472">Membrane</keyword>
<keyword evidence="1" id="KW-1133">Transmembrane helix</keyword>
<feature type="transmembrane region" description="Helical" evidence="1">
    <location>
        <begin position="179"/>
        <end position="205"/>
    </location>
</feature>
<feature type="domain" description="Fatty acid desaturase" evidence="2">
    <location>
        <begin position="56"/>
        <end position="282"/>
    </location>
</feature>
<proteinExistence type="predicted"/>
<accession>A0A381PZY5</accession>